<dbReference type="FunFam" id="3.40.50.300:FF:000113">
    <property type="entry name" value="Preprotein translocase subunit SecA"/>
    <property type="match status" value="1"/>
</dbReference>
<dbReference type="Pfam" id="PF21090">
    <property type="entry name" value="P-loop_SecA"/>
    <property type="match status" value="1"/>
</dbReference>
<dbReference type="Proteomes" id="UP000823921">
    <property type="component" value="Unassembled WGS sequence"/>
</dbReference>
<evidence type="ECO:0000256" key="12">
    <source>
        <dbReference type="ARBA" id="ARBA00022967"/>
    </source>
</evidence>
<sequence>MGLLKKLFGTSSAKELKAIKPIVDKIEALDEEYSKLTDEQLKAKTPEFKERLQNGETLDDILPEAFAACREAAWRVLGMKPYRVQLIGGIILHQGRIAEMKTGEGKTLVATLPAYLNALAGEGVHIVTVNDYLAKRDSEWMGKVYRFMGLTVGLVIHDVAPKDRKASYAADITYGTNNEFGFDYLRDNMCIYATEMVQRGHSFAIVDEVDSILIDEARTPLIISGQGDKSTQLYTVVDAFVARLKGQRVAKVDTKEEEDPDVDADYIVDEKARTVTLPARGIAKAEQQFQIENLADPENTTLSHHINQAIKARGLMKRDIDYVVKDGEVIIVDEFTGRLMYGRRYNEGLHQAIEAKEGVTVARESKTLATITFQNYFRLYHKLSGMTGTAMTEEEEFGTIYSLDIVEIPTNKPLARIDHPDVVYKNEAGKYRAIIRQIQECHAKGQPVLVGTISIEKSELLSKMLSKVGVKHSVLNAKHHEKEAEIVAQAGKLGAVTVATNMAGRGTDIMLGGNAEFLAKADLRKAGLSDELIAEATGFAETDDEEILNARKMFAEAEAKYKQDIQAEADQVRAAGGLFILGTERHESRRIDNQLRGRAGRQGDPGETRFFLSLEDDIMRLFGSERIMGMMESLGVDEDTPIEQKMLSNAIESAQKRVESKNFQQRKSVLEYDDVMNTQREVIYKQRRQVLDGEDLQGSIQTMLSHDISSAIHGHMGEQKHMTAESFREATAPFRGLFLAPDDLKLTDEELSRYTADELVSLIQAKADEVYQRKEQELGSPLMRELERVIMLRVVDEFWMDHLDNMTELRRGIGLRAYGQSDPLVAYKREGYEMFENMIAAIQEETIRRLFLARIQPKTEVKRERVAKVTGTSGGSDQTVKKQPVKKVVKVGRNDPCPCGSGLKWKKCTCKEYHPDL</sequence>
<dbReference type="Gene3D" id="1.10.3060.10">
    <property type="entry name" value="Helical scaffold and wing domains of SecA"/>
    <property type="match status" value="1"/>
</dbReference>
<dbReference type="InterPro" id="IPR036670">
    <property type="entry name" value="SecA_X-link_sf"/>
</dbReference>
<keyword evidence="5 15" id="KW-1003">Cell membrane</keyword>
<dbReference type="CDD" id="cd18803">
    <property type="entry name" value="SF2_C_secA"/>
    <property type="match status" value="1"/>
</dbReference>
<keyword evidence="8 15" id="KW-0547">Nucleotide-binding</keyword>
<dbReference type="Gene3D" id="3.90.1440.10">
    <property type="entry name" value="SecA, preprotein cross-linking domain"/>
    <property type="match status" value="1"/>
</dbReference>
<dbReference type="SUPFAM" id="SSF81767">
    <property type="entry name" value="Pre-protein crosslinking domain of SecA"/>
    <property type="match status" value="1"/>
</dbReference>
<keyword evidence="10 15" id="KW-0067">ATP-binding</keyword>
<dbReference type="InterPro" id="IPR014001">
    <property type="entry name" value="Helicase_ATP-bd"/>
</dbReference>
<comment type="cofactor">
    <cofactor evidence="1">
        <name>Zn(2+)</name>
        <dbReference type="ChEBI" id="CHEBI:29105"/>
    </cofactor>
</comment>
<evidence type="ECO:0000256" key="11">
    <source>
        <dbReference type="ARBA" id="ARBA00022927"/>
    </source>
</evidence>
<dbReference type="InterPro" id="IPR036266">
    <property type="entry name" value="SecA_Wing/Scaffold_sf"/>
</dbReference>
<evidence type="ECO:0000256" key="14">
    <source>
        <dbReference type="ARBA" id="ARBA00023136"/>
    </source>
</evidence>
<evidence type="ECO:0000313" key="19">
    <source>
        <dbReference type="EMBL" id="HJB79576.1"/>
    </source>
</evidence>
<evidence type="ECO:0000259" key="18">
    <source>
        <dbReference type="PROSITE" id="PS51196"/>
    </source>
</evidence>
<evidence type="ECO:0000256" key="2">
    <source>
        <dbReference type="ARBA" id="ARBA00004170"/>
    </source>
</evidence>
<dbReference type="NCBIfam" id="TIGR00963">
    <property type="entry name" value="secA"/>
    <property type="match status" value="1"/>
</dbReference>
<dbReference type="GO" id="GO:0006605">
    <property type="term" value="P:protein targeting"/>
    <property type="evidence" value="ECO:0007669"/>
    <property type="project" value="UniProtKB-UniRule"/>
</dbReference>
<dbReference type="InterPro" id="IPR004027">
    <property type="entry name" value="SEC_C_motif"/>
</dbReference>
<proteinExistence type="inferred from homology"/>
<evidence type="ECO:0000256" key="5">
    <source>
        <dbReference type="ARBA" id="ARBA00022475"/>
    </source>
</evidence>
<evidence type="ECO:0000259" key="17">
    <source>
        <dbReference type="PROSITE" id="PS51192"/>
    </source>
</evidence>
<comment type="catalytic activity">
    <reaction evidence="15">
        <text>ATP + H2O + cellular proteinSide 1 = ADP + phosphate + cellular proteinSide 2.</text>
        <dbReference type="EC" id="7.4.2.8"/>
    </reaction>
</comment>
<dbReference type="InterPro" id="IPR020937">
    <property type="entry name" value="SecA_CS"/>
</dbReference>
<keyword evidence="13 15" id="KW-0811">Translocation</keyword>
<dbReference type="InterPro" id="IPR000185">
    <property type="entry name" value="SecA"/>
</dbReference>
<dbReference type="InterPro" id="IPR014018">
    <property type="entry name" value="SecA_motor_DEAD"/>
</dbReference>
<dbReference type="PANTHER" id="PTHR30612:SF0">
    <property type="entry name" value="CHLOROPLAST PROTEIN-TRANSPORTING ATPASE"/>
    <property type="match status" value="1"/>
</dbReference>
<dbReference type="Pfam" id="PF01043">
    <property type="entry name" value="SecA_PP_bind"/>
    <property type="match status" value="1"/>
</dbReference>
<keyword evidence="11 15" id="KW-0653">Protein transport</keyword>
<dbReference type="InterPro" id="IPR044722">
    <property type="entry name" value="SecA_SF2_C"/>
</dbReference>
<evidence type="ECO:0000256" key="16">
    <source>
        <dbReference type="RuleBase" id="RU003874"/>
    </source>
</evidence>
<dbReference type="InterPro" id="IPR011116">
    <property type="entry name" value="SecA_Wing/Scaffold"/>
</dbReference>
<comment type="similarity">
    <text evidence="3 15 16">Belongs to the SecA family.</text>
</comment>
<evidence type="ECO:0000256" key="8">
    <source>
        <dbReference type="ARBA" id="ARBA00022741"/>
    </source>
</evidence>
<dbReference type="PROSITE" id="PS51196">
    <property type="entry name" value="SECA_MOTOR_DEAD"/>
    <property type="match status" value="1"/>
</dbReference>
<dbReference type="PROSITE" id="PS51192">
    <property type="entry name" value="HELICASE_ATP_BIND_1"/>
    <property type="match status" value="1"/>
</dbReference>
<dbReference type="PANTHER" id="PTHR30612">
    <property type="entry name" value="SECA INNER MEMBRANE COMPONENT OF SEC PROTEIN SECRETION SYSTEM"/>
    <property type="match status" value="1"/>
</dbReference>
<keyword evidence="6 15" id="KW-0963">Cytoplasm</keyword>
<dbReference type="SMART" id="SM00958">
    <property type="entry name" value="SecA_PP_bind"/>
    <property type="match status" value="1"/>
</dbReference>
<dbReference type="PROSITE" id="PS01312">
    <property type="entry name" value="SECA"/>
    <property type="match status" value="1"/>
</dbReference>
<feature type="binding site" evidence="15">
    <location>
        <position position="508"/>
    </location>
    <ligand>
        <name>ATP</name>
        <dbReference type="ChEBI" id="CHEBI:30616"/>
    </ligand>
</feature>
<dbReference type="GO" id="GO:0005524">
    <property type="term" value="F:ATP binding"/>
    <property type="evidence" value="ECO:0007669"/>
    <property type="project" value="UniProtKB-UniRule"/>
</dbReference>
<dbReference type="EMBL" id="DWXO01000015">
    <property type="protein sequence ID" value="HJB79576.1"/>
    <property type="molecule type" value="Genomic_DNA"/>
</dbReference>
<dbReference type="GO" id="GO:0017038">
    <property type="term" value="P:protein import"/>
    <property type="evidence" value="ECO:0007669"/>
    <property type="project" value="InterPro"/>
</dbReference>
<evidence type="ECO:0000256" key="3">
    <source>
        <dbReference type="ARBA" id="ARBA00007650"/>
    </source>
</evidence>
<evidence type="ECO:0000256" key="7">
    <source>
        <dbReference type="ARBA" id="ARBA00022723"/>
    </source>
</evidence>
<evidence type="ECO:0000256" key="9">
    <source>
        <dbReference type="ARBA" id="ARBA00022833"/>
    </source>
</evidence>
<keyword evidence="12 15" id="KW-1278">Translocase</keyword>
<evidence type="ECO:0000256" key="6">
    <source>
        <dbReference type="ARBA" id="ARBA00022490"/>
    </source>
</evidence>
<evidence type="ECO:0000256" key="10">
    <source>
        <dbReference type="ARBA" id="ARBA00022840"/>
    </source>
</evidence>
<keyword evidence="9" id="KW-0862">Zinc</keyword>
<comment type="caution">
    <text evidence="19">The sequence shown here is derived from an EMBL/GenBank/DDBJ whole genome shotgun (WGS) entry which is preliminary data.</text>
</comment>
<dbReference type="GO" id="GO:0065002">
    <property type="term" value="P:intracellular protein transmembrane transport"/>
    <property type="evidence" value="ECO:0007669"/>
    <property type="project" value="UniProtKB-UniRule"/>
</dbReference>
<comment type="subunit">
    <text evidence="15">Monomer and homodimer. Part of the essential Sec protein translocation apparatus which comprises SecA, SecYEG and auxiliary proteins SecDF. Other proteins may also be involved.</text>
</comment>
<dbReference type="SMART" id="SM00957">
    <property type="entry name" value="SecA_DEAD"/>
    <property type="match status" value="1"/>
</dbReference>
<dbReference type="EC" id="7.4.2.8" evidence="15"/>
<evidence type="ECO:0000256" key="15">
    <source>
        <dbReference type="HAMAP-Rule" id="MF_01382"/>
    </source>
</evidence>
<keyword evidence="14 15" id="KW-0472">Membrane</keyword>
<organism evidence="19 20">
    <name type="scientific">Candidatus Flavonifractor intestinigallinarum</name>
    <dbReference type="NCBI Taxonomy" id="2838586"/>
    <lineage>
        <taxon>Bacteria</taxon>
        <taxon>Bacillati</taxon>
        <taxon>Bacillota</taxon>
        <taxon>Clostridia</taxon>
        <taxon>Eubacteriales</taxon>
        <taxon>Oscillospiraceae</taxon>
        <taxon>Flavonifractor</taxon>
    </lineage>
</organism>
<reference evidence="19" key="1">
    <citation type="journal article" date="2021" name="PeerJ">
        <title>Extensive microbial diversity within the chicken gut microbiome revealed by metagenomics and culture.</title>
        <authorList>
            <person name="Gilroy R."/>
            <person name="Ravi A."/>
            <person name="Getino M."/>
            <person name="Pursley I."/>
            <person name="Horton D.L."/>
            <person name="Alikhan N.F."/>
            <person name="Baker D."/>
            <person name="Gharbi K."/>
            <person name="Hall N."/>
            <person name="Watson M."/>
            <person name="Adriaenssens E.M."/>
            <person name="Foster-Nyarko E."/>
            <person name="Jarju S."/>
            <person name="Secka A."/>
            <person name="Antonio M."/>
            <person name="Oren A."/>
            <person name="Chaudhuri R.R."/>
            <person name="La Ragione R."/>
            <person name="Hildebrand F."/>
            <person name="Pallen M.J."/>
        </authorList>
    </citation>
    <scope>NUCLEOTIDE SEQUENCE</scope>
    <source>
        <strain evidence="19">CHK192-8294</strain>
    </source>
</reference>
<keyword evidence="4 15" id="KW-0813">Transport</keyword>
<name>A0A9D2MKY2_9FIRM</name>
<dbReference type="GO" id="GO:0008564">
    <property type="term" value="F:protein-exporting ATPase activity"/>
    <property type="evidence" value="ECO:0007669"/>
    <property type="project" value="UniProtKB-EC"/>
</dbReference>
<dbReference type="InterPro" id="IPR011115">
    <property type="entry name" value="SecA_DEAD"/>
</dbReference>
<feature type="domain" description="Helicase ATP-binding" evidence="17">
    <location>
        <begin position="87"/>
        <end position="225"/>
    </location>
</feature>
<keyword evidence="7" id="KW-0479">Metal-binding</keyword>
<evidence type="ECO:0000256" key="1">
    <source>
        <dbReference type="ARBA" id="ARBA00001947"/>
    </source>
</evidence>
<evidence type="ECO:0000256" key="4">
    <source>
        <dbReference type="ARBA" id="ARBA00022448"/>
    </source>
</evidence>
<dbReference type="GO" id="GO:0031522">
    <property type="term" value="C:cell envelope Sec protein transport complex"/>
    <property type="evidence" value="ECO:0007669"/>
    <property type="project" value="TreeGrafter"/>
</dbReference>
<dbReference type="GO" id="GO:0046872">
    <property type="term" value="F:metal ion binding"/>
    <property type="evidence" value="ECO:0007669"/>
    <property type="project" value="UniProtKB-KW"/>
</dbReference>
<reference evidence="19" key="2">
    <citation type="submission" date="2021-04" db="EMBL/GenBank/DDBJ databases">
        <authorList>
            <person name="Gilroy R."/>
        </authorList>
    </citation>
    <scope>NUCLEOTIDE SEQUENCE</scope>
    <source>
        <strain evidence="19">CHK192-8294</strain>
    </source>
</reference>
<feature type="binding site" evidence="15">
    <location>
        <begin position="103"/>
        <end position="107"/>
    </location>
    <ligand>
        <name>ATP</name>
        <dbReference type="ChEBI" id="CHEBI:30616"/>
    </ligand>
</feature>
<comment type="function">
    <text evidence="15">Part of the Sec protein translocase complex. Interacts with the SecYEG preprotein conducting channel. Has a central role in coupling the hydrolysis of ATP to the transfer of proteins into and across the cell membrane, serving as an ATP-driven molecular motor driving the stepwise translocation of polypeptide chains across the membrane.</text>
</comment>
<dbReference type="GO" id="GO:0043952">
    <property type="term" value="P:protein transport by the Sec complex"/>
    <property type="evidence" value="ECO:0007669"/>
    <property type="project" value="UniProtKB-ARBA"/>
</dbReference>
<dbReference type="HAMAP" id="MF_01382">
    <property type="entry name" value="SecA"/>
    <property type="match status" value="1"/>
</dbReference>
<dbReference type="PRINTS" id="PR00906">
    <property type="entry name" value="SECA"/>
</dbReference>
<dbReference type="InterPro" id="IPR027417">
    <property type="entry name" value="P-loop_NTPase"/>
</dbReference>
<dbReference type="CDD" id="cd17928">
    <property type="entry name" value="DEXDc_SecA"/>
    <property type="match status" value="1"/>
</dbReference>
<evidence type="ECO:0000256" key="13">
    <source>
        <dbReference type="ARBA" id="ARBA00023010"/>
    </source>
</evidence>
<dbReference type="SUPFAM" id="SSF81886">
    <property type="entry name" value="Helical scaffold and wing domains of SecA"/>
    <property type="match status" value="1"/>
</dbReference>
<dbReference type="GO" id="GO:0005886">
    <property type="term" value="C:plasma membrane"/>
    <property type="evidence" value="ECO:0007669"/>
    <property type="project" value="UniProtKB-SubCell"/>
</dbReference>
<evidence type="ECO:0000313" key="20">
    <source>
        <dbReference type="Proteomes" id="UP000823921"/>
    </source>
</evidence>
<gene>
    <name evidence="15 19" type="primary">secA</name>
    <name evidence="19" type="ORF">H9712_01185</name>
</gene>
<feature type="binding site" evidence="15">
    <location>
        <position position="85"/>
    </location>
    <ligand>
        <name>ATP</name>
        <dbReference type="ChEBI" id="CHEBI:30616"/>
    </ligand>
</feature>
<feature type="domain" description="SecA family profile" evidence="18">
    <location>
        <begin position="1"/>
        <end position="643"/>
    </location>
</feature>
<dbReference type="Pfam" id="PF02810">
    <property type="entry name" value="SEC-C"/>
    <property type="match status" value="1"/>
</dbReference>
<accession>A0A9D2MKY2</accession>
<protein>
    <recommendedName>
        <fullName evidence="15 16">Protein translocase subunit SecA</fullName>
        <ecNumber evidence="15">7.4.2.8</ecNumber>
    </recommendedName>
</protein>
<comment type="subcellular location">
    <subcellularLocation>
        <location evidence="15">Cell membrane</location>
        <topology evidence="15">Peripheral membrane protein</topology>
        <orientation evidence="15">Cytoplasmic side</orientation>
    </subcellularLocation>
    <subcellularLocation>
        <location evidence="15">Cytoplasm</location>
    </subcellularLocation>
    <subcellularLocation>
        <location evidence="2">Membrane</location>
        <topology evidence="2">Peripheral membrane protein</topology>
    </subcellularLocation>
    <text evidence="15">Distribution is 50-50.</text>
</comment>
<dbReference type="NCBIfam" id="NF009538">
    <property type="entry name" value="PRK12904.1"/>
    <property type="match status" value="1"/>
</dbReference>
<dbReference type="FunFam" id="3.90.1440.10:FF:000002">
    <property type="entry name" value="Protein translocase subunit SecA"/>
    <property type="match status" value="1"/>
</dbReference>
<dbReference type="GO" id="GO:0005829">
    <property type="term" value="C:cytosol"/>
    <property type="evidence" value="ECO:0007669"/>
    <property type="project" value="TreeGrafter"/>
</dbReference>
<dbReference type="AlphaFoldDB" id="A0A9D2MKY2"/>
<dbReference type="Pfam" id="PF07517">
    <property type="entry name" value="SecA_DEAD"/>
    <property type="match status" value="1"/>
</dbReference>
<dbReference type="Gene3D" id="3.40.50.300">
    <property type="entry name" value="P-loop containing nucleotide triphosphate hydrolases"/>
    <property type="match status" value="2"/>
</dbReference>
<dbReference type="FunFam" id="3.40.50.300:FF:000334">
    <property type="entry name" value="Protein translocase subunit SecA"/>
    <property type="match status" value="1"/>
</dbReference>
<dbReference type="InterPro" id="IPR011130">
    <property type="entry name" value="SecA_preprotein_X-link_dom"/>
</dbReference>
<dbReference type="Pfam" id="PF07516">
    <property type="entry name" value="SecA_SW"/>
    <property type="match status" value="1"/>
</dbReference>
<dbReference type="SUPFAM" id="SSF52540">
    <property type="entry name" value="P-loop containing nucleoside triphosphate hydrolases"/>
    <property type="match status" value="2"/>
</dbReference>